<dbReference type="FunFam" id="3.20.20.80:FF:000242">
    <property type="entry name" value="Glycogen debranching enzyme Gdb1, putative"/>
    <property type="match status" value="1"/>
</dbReference>
<comment type="caution">
    <text evidence="20">The sequence shown here is derived from an EMBL/GenBank/DDBJ whole genome shotgun (WGS) entry which is preliminary data.</text>
</comment>
<protein>
    <recommendedName>
        <fullName evidence="7">Glycogen debranching enzyme</fullName>
        <ecNumber evidence="5">2.4.1.25</ecNumber>
        <ecNumber evidence="6">3.2.1.33</ecNumber>
    </recommendedName>
    <alternativeName>
        <fullName evidence="16">Glycogen debrancher</fullName>
    </alternativeName>
</protein>
<dbReference type="dictyBase" id="DDB_G0287569">
    <property type="gene designation" value="agl"/>
</dbReference>
<dbReference type="GO" id="GO:0005978">
    <property type="term" value="P:glycogen biosynthetic process"/>
    <property type="evidence" value="ECO:0007669"/>
    <property type="project" value="UniProtKB-KW"/>
</dbReference>
<sequence length="1608" mass="183570">MRISNNNSESGNCGVEYTKLIDSFSEKIRIKDHCVNISTNTSTETKNNNSNINQDIYTITLVGNGSEPPFNAKGLVLPSLGTLRIIIPAGLEVASYNPQIYTNYHHGTDPTSSFQRDKFYIFHKGNIIGYNGNNDLIFEQKIEKYGCFDYYVEWEEVASKNVKCGQIGTFQINPMLKINQQVIPSESICLQTFLTKCMGSIDQWEKHIETASKLGFNMIHYTPVQEIGESGSSYSIYDQQSISSKIFEGGMNRKIINEDEKLLALSSFISDAEKKYGVLGMIDLVWNHTANNSAWLNQHPEAGYNTDNSPHLKSAVQLDQALQDYGKTLYGKEINNIDQLNDVINDVKTKVLPPLKLWEYYVLDIEKEVEIFKNTFFSSGRVKEQIPSSCSTFSPSFLKNIISNPNHEKHEQIKSISKNGIIRAPSYERYSLHINLDYTYKVLDTSVTFSNNSSPEEQIQKYRDILSIVNLEIYKDFDHDTEAILKNIFERIKYERVSDHGPKLGKITKSKPLLTSYFTIVQYRDPNNSSIREIPLANNGWIFNHNPTVDFASSESRAYLRRDVIVWGDCVKMRYGQSPSDNQWLWNHMKTYTQNMARIFHAIRIDNCHSTPIHLAQYLLDAAREIRPDIYITCELFTGSEEIDYFFVKKLGINSLIREAMQCGDSSEFTRVLYRYGGRPIGSIQEPPIGEYLNGCCSRNLGGGIISPNDYASKSLKPSLPPALFMDCTHDNETPHQKRTIADTLSNAAIVAMSACAIGSTRGYDEIFPKTIDLVNETRVYNTNVNLSSGILPIRSLLSKIHLELSCNGFDEIHIHQDGNLIFIQRYSPKLNESIFMVAHCSFSNQQQQQQQDNDKELHVPCKISQFLFGAKITNTHINRNDWNTNTTKLNGIEVDCEIHYHDKVLNQFCQIHEYNNENGALCTTLKLNNFKAGSILFFRGEIPKPNIESIRKIEQLILDENNQLCKSFDNVDLIDMNVLLFRINEEEKQVIGHGAYHVQNPVGELSFCGLQGFVTELNQIAKHNDLGNQLCGNLRKGNWAIDYIVNRLDQRVALKSVKQWLTQCFDQLKQLPRHLIPMYFYQIIMTTYRFATNKSIEKMGNSFVKESDSWFSRALALTSIQFFGVSTPLISNPNVLEGVKDREASLAAGFPHFATGYMRSWGRDTFISLRGILLVTNRYREAINIIVGFGSCLRFGLIPNLLDCGTKPRFNSRDSVWWYLRSIQDTYNCLPTEKEKDQFLNQTKVYRLFPPTNYISPISTIAEIIQEILQAHASGIHFREPNAGREIDDRMRDEGFNISIDLNLTNGFLYGGNRSNCGTWMDKMGESTKANNYGEPATPRDGAPIEITAMLYSTLSWISDLYKLDKFKHGGVEILKSKDNNDNNNNNNSKTDILTYQDWSKLIETNFEKYYYVPSSGDDKKYIINSNYVHRRFIYKDVVGSANVFSDYQLRPNICVAMSFAPKLFNDQHANKCIDIIRNSLVGPIGMKTLDPNDPNYHGNYDNSSDSGYKPTSRGFNYHNGPEWVWCYGFFLESIVQFKQFPSISTKNHLINSLLIKHKLYIQNDKRFSLPELTNREGSFCKDSCDSQAWSIATILASPYQLSITKN</sequence>
<evidence type="ECO:0000256" key="2">
    <source>
        <dbReference type="ARBA" id="ARBA00000927"/>
    </source>
</evidence>
<gene>
    <name evidence="20" type="primary">agl</name>
    <name evidence="20" type="ORF">DDB_G0287569</name>
</gene>
<evidence type="ECO:0000256" key="16">
    <source>
        <dbReference type="ARBA" id="ARBA00031477"/>
    </source>
</evidence>
<dbReference type="KEGG" id="ddi:DDB_G0287569"/>
<dbReference type="HOGENOM" id="CLU_001517_2_0_1"/>
<dbReference type="GeneID" id="8626162"/>
<evidence type="ECO:0000259" key="17">
    <source>
        <dbReference type="Pfam" id="PF06202"/>
    </source>
</evidence>
<dbReference type="InterPro" id="IPR008928">
    <property type="entry name" value="6-hairpin_glycosidase_sf"/>
</dbReference>
<keyword evidence="13" id="KW-0511">Multifunctional enzyme</keyword>
<evidence type="ECO:0000259" key="18">
    <source>
        <dbReference type="Pfam" id="PF14701"/>
    </source>
</evidence>
<comment type="similarity">
    <text evidence="15">Belongs to the glycogen debranching enzyme family.</text>
</comment>
<keyword evidence="9" id="KW-0328">Glycosyltransferase</keyword>
<dbReference type="FunFam" id="1.50.10.10:FF:000039">
    <property type="entry name" value="Glycogen debranching enzyme Gdb1, putative"/>
    <property type="match status" value="1"/>
</dbReference>
<dbReference type="GO" id="GO:0005737">
    <property type="term" value="C:cytoplasm"/>
    <property type="evidence" value="ECO:0007669"/>
    <property type="project" value="UniProtKB-SubCell"/>
</dbReference>
<dbReference type="Gene3D" id="1.50.10.10">
    <property type="match status" value="1"/>
</dbReference>
<dbReference type="AlphaFoldDB" id="Q54K94"/>
<evidence type="ECO:0000256" key="4">
    <source>
        <dbReference type="ARBA" id="ARBA00004496"/>
    </source>
</evidence>
<accession>Q54K94</accession>
<dbReference type="Pfam" id="PF06202">
    <property type="entry name" value="GDE_C"/>
    <property type="match status" value="1"/>
</dbReference>
<dbReference type="Reactome" id="R-DDI-6798695">
    <property type="pathway name" value="Neutrophil degranulation"/>
</dbReference>
<dbReference type="Pfam" id="PF14702">
    <property type="entry name" value="hGDE_central"/>
    <property type="match status" value="1"/>
</dbReference>
<feature type="domain" description="Glycogen debranching enzyme glucanotransferase" evidence="18">
    <location>
        <begin position="182"/>
        <end position="631"/>
    </location>
</feature>
<evidence type="ECO:0000256" key="12">
    <source>
        <dbReference type="ARBA" id="ARBA00023056"/>
    </source>
</evidence>
<evidence type="ECO:0000256" key="14">
    <source>
        <dbReference type="ARBA" id="ARBA00023295"/>
    </source>
</evidence>
<evidence type="ECO:0000256" key="15">
    <source>
        <dbReference type="ARBA" id="ARBA00025780"/>
    </source>
</evidence>
<dbReference type="InterPro" id="IPR010401">
    <property type="entry name" value="AGL/Gdb1"/>
</dbReference>
<comment type="catalytic activity">
    <reaction evidence="1">
        <text>Transfers a segment of a (1-&gt;4)-alpha-D-glucan to a new position in an acceptor, which may be glucose or a (1-&gt;4)-alpha-D-glucan.</text>
        <dbReference type="EC" id="2.4.1.25"/>
    </reaction>
</comment>
<dbReference type="SUPFAM" id="SSF51445">
    <property type="entry name" value="(Trans)glycosidases"/>
    <property type="match status" value="1"/>
</dbReference>
<dbReference type="EC" id="2.4.1.25" evidence="5"/>
<dbReference type="SMR" id="Q54K94"/>
<dbReference type="Reactome" id="R-DDI-70221">
    <property type="pathway name" value="Glycogen breakdown (glycogenolysis)"/>
</dbReference>
<dbReference type="Pfam" id="PF14701">
    <property type="entry name" value="hDGE_amylase"/>
    <property type="match status" value="1"/>
</dbReference>
<evidence type="ECO:0000256" key="10">
    <source>
        <dbReference type="ARBA" id="ARBA00022679"/>
    </source>
</evidence>
<evidence type="ECO:0000256" key="13">
    <source>
        <dbReference type="ARBA" id="ARBA00023268"/>
    </source>
</evidence>
<dbReference type="PaxDb" id="44689-DDB0234114"/>
<dbReference type="InterPro" id="IPR012341">
    <property type="entry name" value="6hp_glycosidase-like_sf"/>
</dbReference>
<dbReference type="EC" id="3.2.1.33" evidence="6"/>
<comment type="subcellular location">
    <subcellularLocation>
        <location evidence="4">Cytoplasm</location>
    </subcellularLocation>
</comment>
<evidence type="ECO:0000256" key="1">
    <source>
        <dbReference type="ARBA" id="ARBA00000439"/>
    </source>
</evidence>
<evidence type="ECO:0000313" key="21">
    <source>
        <dbReference type="Proteomes" id="UP000002195"/>
    </source>
</evidence>
<comment type="catalytic activity">
    <reaction evidence="2">
        <text>Hydrolysis of (1-&gt;6)-alpha-D-glucosidic branch linkages in glycogen phosphorylase limit dextrin.</text>
        <dbReference type="EC" id="3.2.1.33"/>
    </reaction>
</comment>
<dbReference type="PANTHER" id="PTHR10569">
    <property type="entry name" value="GLYCOGEN DEBRANCHING ENZYME"/>
    <property type="match status" value="1"/>
</dbReference>
<reference evidence="20 21" key="1">
    <citation type="journal article" date="2005" name="Nature">
        <title>The genome of the social amoeba Dictyostelium discoideum.</title>
        <authorList>
            <consortium name="The Dictyostelium discoideum Sequencing Consortium"/>
            <person name="Eichinger L."/>
            <person name="Pachebat J.A."/>
            <person name="Glockner G."/>
            <person name="Rajandream M.A."/>
            <person name="Sucgang R."/>
            <person name="Berriman M."/>
            <person name="Song J."/>
            <person name="Olsen R."/>
            <person name="Szafranski K."/>
            <person name="Xu Q."/>
            <person name="Tunggal B."/>
            <person name="Kummerfeld S."/>
            <person name="Madera M."/>
            <person name="Konfortov B.A."/>
            <person name="Rivero F."/>
            <person name="Bankier A.T."/>
            <person name="Lehmann R."/>
            <person name="Hamlin N."/>
            <person name="Davies R."/>
            <person name="Gaudet P."/>
            <person name="Fey P."/>
            <person name="Pilcher K."/>
            <person name="Chen G."/>
            <person name="Saunders D."/>
            <person name="Sodergren E."/>
            <person name="Davis P."/>
            <person name="Kerhornou A."/>
            <person name="Nie X."/>
            <person name="Hall N."/>
            <person name="Anjard C."/>
            <person name="Hemphill L."/>
            <person name="Bason N."/>
            <person name="Farbrother P."/>
            <person name="Desany B."/>
            <person name="Just E."/>
            <person name="Morio T."/>
            <person name="Rost R."/>
            <person name="Churcher C."/>
            <person name="Cooper J."/>
            <person name="Haydock S."/>
            <person name="van Driessche N."/>
            <person name="Cronin A."/>
            <person name="Goodhead I."/>
            <person name="Muzny D."/>
            <person name="Mourier T."/>
            <person name="Pain A."/>
            <person name="Lu M."/>
            <person name="Harper D."/>
            <person name="Lindsay R."/>
            <person name="Hauser H."/>
            <person name="James K."/>
            <person name="Quiles M."/>
            <person name="Madan Babu M."/>
            <person name="Saito T."/>
            <person name="Buchrieser C."/>
            <person name="Wardroper A."/>
            <person name="Felder M."/>
            <person name="Thangavelu M."/>
            <person name="Johnson D."/>
            <person name="Knights A."/>
            <person name="Loulseged H."/>
            <person name="Mungall K."/>
            <person name="Oliver K."/>
            <person name="Price C."/>
            <person name="Quail M.A."/>
            <person name="Urushihara H."/>
            <person name="Hernandez J."/>
            <person name="Rabbinowitsch E."/>
            <person name="Steffen D."/>
            <person name="Sanders M."/>
            <person name="Ma J."/>
            <person name="Kohara Y."/>
            <person name="Sharp S."/>
            <person name="Simmonds M."/>
            <person name="Spiegler S."/>
            <person name="Tivey A."/>
            <person name="Sugano S."/>
            <person name="White B."/>
            <person name="Walker D."/>
            <person name="Woodward J."/>
            <person name="Winckler T."/>
            <person name="Tanaka Y."/>
            <person name="Shaulsky G."/>
            <person name="Schleicher M."/>
            <person name="Weinstock G."/>
            <person name="Rosenthal A."/>
            <person name="Cox E.C."/>
            <person name="Chisholm R.L."/>
            <person name="Gibbs R."/>
            <person name="Loomis W.F."/>
            <person name="Platzer M."/>
            <person name="Kay R.R."/>
            <person name="Williams J."/>
            <person name="Dear P.H."/>
            <person name="Noegel A.A."/>
            <person name="Barrell B."/>
            <person name="Kuspa A."/>
        </authorList>
    </citation>
    <scope>NUCLEOTIDE SEQUENCE [LARGE SCALE GENOMIC DNA]</scope>
    <source>
        <strain evidence="20 21">AX4</strain>
    </source>
</reference>
<dbReference type="PhylomeDB" id="Q54K94"/>
<keyword evidence="11" id="KW-0378">Hydrolase</keyword>
<evidence type="ECO:0000256" key="8">
    <source>
        <dbReference type="ARBA" id="ARBA00022490"/>
    </source>
</evidence>
<keyword evidence="12" id="KW-0320">Glycogen biosynthesis</keyword>
<keyword evidence="14" id="KW-0326">Glycosidase</keyword>
<dbReference type="eggNOG" id="KOG3625">
    <property type="taxonomic scope" value="Eukaryota"/>
</dbReference>
<evidence type="ECO:0000256" key="7">
    <source>
        <dbReference type="ARBA" id="ARBA00020723"/>
    </source>
</evidence>
<evidence type="ECO:0000256" key="11">
    <source>
        <dbReference type="ARBA" id="ARBA00022801"/>
    </source>
</evidence>
<proteinExistence type="inferred from homology"/>
<keyword evidence="8" id="KW-0963">Cytoplasm</keyword>
<dbReference type="GO" id="GO:0004134">
    <property type="term" value="F:4-alpha-glucanotransferase activity"/>
    <property type="evidence" value="ECO:0000318"/>
    <property type="project" value="GO_Central"/>
</dbReference>
<name>Q54K94_DICDI</name>
<comment type="function">
    <text evidence="3">Multifunctional enzyme acting as 1,4-alpha-D-glucan:1,4-alpha-D-glucan 4-alpha-D-glycosyltransferase and amylo-1,6-glucosidase in glycogen degradation.</text>
</comment>
<dbReference type="InterPro" id="IPR032792">
    <property type="entry name" value="AGL_glucanoTrfase"/>
</dbReference>
<dbReference type="Proteomes" id="UP000002195">
    <property type="component" value="Unassembled WGS sequence"/>
</dbReference>
<dbReference type="GO" id="GO:0004135">
    <property type="term" value="F:amylo-alpha-1,6-glucosidase activity"/>
    <property type="evidence" value="ECO:0000318"/>
    <property type="project" value="GO_Central"/>
</dbReference>
<dbReference type="SUPFAM" id="SSF48208">
    <property type="entry name" value="Six-hairpin glycosidases"/>
    <property type="match status" value="1"/>
</dbReference>
<dbReference type="STRING" id="44689.Q54K94"/>
<evidence type="ECO:0000259" key="19">
    <source>
        <dbReference type="Pfam" id="PF14702"/>
    </source>
</evidence>
<dbReference type="Gene3D" id="3.20.20.80">
    <property type="entry name" value="Glycosidases"/>
    <property type="match status" value="2"/>
</dbReference>
<dbReference type="FunCoup" id="Q54K94">
    <property type="interactions" value="275"/>
</dbReference>
<evidence type="ECO:0000256" key="9">
    <source>
        <dbReference type="ARBA" id="ARBA00022676"/>
    </source>
</evidence>
<dbReference type="GO" id="GO:0005980">
    <property type="term" value="P:glycogen catabolic process"/>
    <property type="evidence" value="ECO:0000318"/>
    <property type="project" value="GO_Central"/>
</dbReference>
<dbReference type="OMA" id="YEEGHVH"/>
<dbReference type="InterPro" id="IPR032788">
    <property type="entry name" value="AGL_central"/>
</dbReference>
<evidence type="ECO:0000256" key="6">
    <source>
        <dbReference type="ARBA" id="ARBA00012778"/>
    </source>
</evidence>
<keyword evidence="21" id="KW-1185">Reference proteome</keyword>
<dbReference type="RefSeq" id="XP_637161.1">
    <property type="nucleotide sequence ID" value="XM_632069.1"/>
</dbReference>
<dbReference type="EMBL" id="AAFI02000102">
    <property type="protein sequence ID" value="EAL63684.1"/>
    <property type="molecule type" value="Genomic_DNA"/>
</dbReference>
<evidence type="ECO:0000256" key="5">
    <source>
        <dbReference type="ARBA" id="ARBA00012560"/>
    </source>
</evidence>
<keyword evidence="10" id="KW-0808">Transferase</keyword>
<feature type="domain" description="Glycogen debranching enzyme central" evidence="19">
    <location>
        <begin position="790"/>
        <end position="1049"/>
    </location>
</feature>
<dbReference type="PANTHER" id="PTHR10569:SF2">
    <property type="entry name" value="GLYCOGEN DEBRANCHING ENZYME"/>
    <property type="match status" value="1"/>
</dbReference>
<evidence type="ECO:0000313" key="20">
    <source>
        <dbReference type="EMBL" id="EAL63684.1"/>
    </source>
</evidence>
<dbReference type="CDD" id="cd11327">
    <property type="entry name" value="AmyAc_Glg_debranch_2"/>
    <property type="match status" value="1"/>
</dbReference>
<dbReference type="InterPro" id="IPR032790">
    <property type="entry name" value="GDE_C"/>
</dbReference>
<evidence type="ECO:0000256" key="3">
    <source>
        <dbReference type="ARBA" id="ARBA00003530"/>
    </source>
</evidence>
<dbReference type="VEuPathDB" id="AmoebaDB:DDB_G0287569"/>
<dbReference type="InParanoid" id="Q54K94"/>
<dbReference type="InterPro" id="IPR017853">
    <property type="entry name" value="GH"/>
</dbReference>
<feature type="domain" description="Glycogen debranching enzyme C-terminal" evidence="17">
    <location>
        <begin position="1141"/>
        <end position="1597"/>
    </location>
</feature>
<organism evidence="20 21">
    <name type="scientific">Dictyostelium discoideum</name>
    <name type="common">Social amoeba</name>
    <dbReference type="NCBI Taxonomy" id="44689"/>
    <lineage>
        <taxon>Eukaryota</taxon>
        <taxon>Amoebozoa</taxon>
        <taxon>Evosea</taxon>
        <taxon>Eumycetozoa</taxon>
        <taxon>Dictyostelia</taxon>
        <taxon>Dictyosteliales</taxon>
        <taxon>Dictyosteliaceae</taxon>
        <taxon>Dictyostelium</taxon>
    </lineage>
</organism>
<dbReference type="FunFam" id="3.20.20.80:FF:000362">
    <property type="entry name" value="Putative 4-alpha-glucanotransferase / amylo-1,6-glucosidase (Glycogen-debranching enzyme)"/>
    <property type="match status" value="1"/>
</dbReference>